<dbReference type="InterPro" id="IPR024520">
    <property type="entry name" value="DUF3558"/>
</dbReference>
<sequence length="183" mass="19130">MLTASLLMLTAISSCAVGGEGEQQPPQAAPSTENIDPALAVENPKNLKGVADACQLLTPEQRTALQVDGAPEQADSLYKEPACSMEGDMLTARIEINSNQGGMTATHERKDNFDNFEPTEVAGYPAALVNFSDSLCSVIVGVSDTQSVDVYYAMNSGGAPEMNDGCGYAKKIAAEVVQNIPAA</sequence>
<dbReference type="RefSeq" id="WP_184483227.1">
    <property type="nucleotide sequence ID" value="NZ_JACHIV010000001.1"/>
</dbReference>
<evidence type="ECO:0000313" key="2">
    <source>
        <dbReference type="EMBL" id="MBB5072114.1"/>
    </source>
</evidence>
<feature type="signal peptide" evidence="1">
    <location>
        <begin position="1"/>
        <end position="16"/>
    </location>
</feature>
<reference evidence="2 3" key="1">
    <citation type="submission" date="2020-08" db="EMBL/GenBank/DDBJ databases">
        <title>Sequencing the genomes of 1000 actinobacteria strains.</title>
        <authorList>
            <person name="Klenk H.-P."/>
        </authorList>
    </citation>
    <scope>NUCLEOTIDE SEQUENCE [LARGE SCALE GENOMIC DNA]</scope>
    <source>
        <strain evidence="2 3">DSM 45582</strain>
    </source>
</reference>
<comment type="caution">
    <text evidence="2">The sequence shown here is derived from an EMBL/GenBank/DDBJ whole genome shotgun (WGS) entry which is preliminary data.</text>
</comment>
<dbReference type="Pfam" id="PF12079">
    <property type="entry name" value="DUF3558"/>
    <property type="match status" value="1"/>
</dbReference>
<organism evidence="2 3">
    <name type="scientific">Saccharopolyspora gloriosae</name>
    <dbReference type="NCBI Taxonomy" id="455344"/>
    <lineage>
        <taxon>Bacteria</taxon>
        <taxon>Bacillati</taxon>
        <taxon>Actinomycetota</taxon>
        <taxon>Actinomycetes</taxon>
        <taxon>Pseudonocardiales</taxon>
        <taxon>Pseudonocardiaceae</taxon>
        <taxon>Saccharopolyspora</taxon>
    </lineage>
</organism>
<protein>
    <submittedName>
        <fullName evidence="2">Flagellar basal body L-ring protein FlgH</fullName>
    </submittedName>
</protein>
<keyword evidence="2" id="KW-0282">Flagellum</keyword>
<feature type="chain" id="PRO_5038613568" evidence="1">
    <location>
        <begin position="17"/>
        <end position="183"/>
    </location>
</feature>
<gene>
    <name evidence="2" type="ORF">BJ969_005202</name>
</gene>
<proteinExistence type="predicted"/>
<name>A0A840NKL5_9PSEU</name>
<evidence type="ECO:0000313" key="3">
    <source>
        <dbReference type="Proteomes" id="UP000580474"/>
    </source>
</evidence>
<dbReference type="AlphaFoldDB" id="A0A840NKL5"/>
<keyword evidence="1" id="KW-0732">Signal</keyword>
<keyword evidence="3" id="KW-1185">Reference proteome</keyword>
<accession>A0A840NKL5</accession>
<evidence type="ECO:0000256" key="1">
    <source>
        <dbReference type="SAM" id="SignalP"/>
    </source>
</evidence>
<keyword evidence="2" id="KW-0969">Cilium</keyword>
<keyword evidence="2" id="KW-0966">Cell projection</keyword>
<dbReference type="Proteomes" id="UP000580474">
    <property type="component" value="Unassembled WGS sequence"/>
</dbReference>
<dbReference type="EMBL" id="JACHIV010000001">
    <property type="protein sequence ID" value="MBB5072114.1"/>
    <property type="molecule type" value="Genomic_DNA"/>
</dbReference>